<feature type="repeat" description="ANK" evidence="3">
    <location>
        <begin position="838"/>
        <end position="870"/>
    </location>
</feature>
<feature type="repeat" description="ANK" evidence="3">
    <location>
        <begin position="871"/>
        <end position="909"/>
    </location>
</feature>
<dbReference type="Pfam" id="PF00023">
    <property type="entry name" value="Ank"/>
    <property type="match status" value="2"/>
</dbReference>
<feature type="repeat" description="ANK" evidence="3">
    <location>
        <begin position="1048"/>
        <end position="1080"/>
    </location>
</feature>
<dbReference type="PANTHER" id="PTHR24198:SF165">
    <property type="entry name" value="ANKYRIN REPEAT-CONTAINING PROTEIN-RELATED"/>
    <property type="match status" value="1"/>
</dbReference>
<proteinExistence type="predicted"/>
<dbReference type="Proteomes" id="UP000292554">
    <property type="component" value="Unassembled WGS sequence"/>
</dbReference>
<evidence type="ECO:0008006" key="6">
    <source>
        <dbReference type="Google" id="ProtNLM"/>
    </source>
</evidence>
<keyword evidence="5" id="KW-1185">Reference proteome</keyword>
<dbReference type="Pfam" id="PF12796">
    <property type="entry name" value="Ank_2"/>
    <property type="match status" value="8"/>
</dbReference>
<feature type="repeat" description="ANK" evidence="3">
    <location>
        <begin position="624"/>
        <end position="656"/>
    </location>
</feature>
<dbReference type="InterPro" id="IPR002110">
    <property type="entry name" value="Ankyrin_rpt"/>
</dbReference>
<feature type="repeat" description="ANK" evidence="3">
    <location>
        <begin position="591"/>
        <end position="623"/>
    </location>
</feature>
<reference evidence="4 5" key="1">
    <citation type="submission" date="2019-02" db="EMBL/GenBank/DDBJ databases">
        <title>Corallincola luteus sp. nov., a marine bacterium isolated from surface sediment of Bohai Sea in China.</title>
        <authorList>
            <person name="Ren Q."/>
        </authorList>
    </citation>
    <scope>NUCLEOTIDE SEQUENCE [LARGE SCALE GENOMIC DNA]</scope>
    <source>
        <strain evidence="4 5">DASS28</strain>
    </source>
</reference>
<evidence type="ECO:0000256" key="3">
    <source>
        <dbReference type="PROSITE-ProRule" id="PRU00023"/>
    </source>
</evidence>
<feature type="repeat" description="ANK" evidence="3">
    <location>
        <begin position="306"/>
        <end position="338"/>
    </location>
</feature>
<dbReference type="InterPro" id="IPR036770">
    <property type="entry name" value="Ankyrin_rpt-contain_sf"/>
</dbReference>
<feature type="repeat" description="ANK" evidence="3">
    <location>
        <begin position="379"/>
        <end position="411"/>
    </location>
</feature>
<dbReference type="PROSITE" id="PS50297">
    <property type="entry name" value="ANK_REP_REGION"/>
    <property type="match status" value="14"/>
</dbReference>
<organism evidence="4 5">
    <name type="scientific">Corallincola luteus</name>
    <dbReference type="NCBI Taxonomy" id="1775177"/>
    <lineage>
        <taxon>Bacteria</taxon>
        <taxon>Pseudomonadati</taxon>
        <taxon>Pseudomonadota</taxon>
        <taxon>Gammaproteobacteria</taxon>
        <taxon>Alteromonadales</taxon>
        <taxon>Psychromonadaceae</taxon>
        <taxon>Corallincola</taxon>
    </lineage>
</organism>
<sequence length="1178" mass="123866">MDGNPRLSISICSAVLFISLLTGFTSPEQISQYQAALQQGNYNQLFSLDDEGIDHLDVVFSNGDRPLHFAIRQQNDELINYLLVRGTALNSLNEDGLSPLMLAARLGQVVTVEQLLSAKAEIDQVDSAGANALLLAVVGPEVDVERQIKIAQRLIAAGIDVNAGTTNGVTPLLVAIANGRSLLVDALVDANADVNLSESAGVTPIVQATQSGNLDVVAAVLKGKPNLRPLGPGGLTLLHYLAGDSDTATEEYRLEVIDLLIKSGISVDILDKHNRTPLFFAVVAKRPATVAALLNAGADSSLVNESGETMLMAAVQSGSLAIVEQLLAQSPDLTQRSNDGGSLLHFAMSEHTQADDAEMLPIVRLLIRKGAPIDVALANGATPFFLAARFNRLLAATALIDAGAQVNAISSDGNTALHVAVFGGGKEIVEYLLAHNADATLVNNDGLTALHMTTPNGTLGSEDAQAEIARVLVEAGVPVDIRSAMGTTALGFAADNGKQGLVRTLLQLGADINSQNDRGWTPLMRAVDSVHVEMVKLLLQYAPDLFKKNRESWTALHLTGNGIGNEQDLLQAEIAALLIDAGAPLEARHQSGWTPLMTVLDQNRVATAKVMLQKGAKVEAKTNSRTTSLIVAVEAGAIEAVELLLANGAKLDMSDRNGLTALLYTANQNARVKESTRALIAEKLMLAGANVNVFSINRNTALMRAVAFKQYQVAKALITHSPILNFEIKNRNNMSALMIAIGEGDPAMVRLLLSGGANANDKNSKRWSLLHLAAKADSKIRKSTQKEMIASLIKAGAQIDAKSDTGATPLQFAVASRNIPATVALIGAGAKVDLPDSNGVTALMRAVSSGQTDIVKLLIKHGANVNLTNLGGWSALHIAADKSDVDESVQSQIARLLIKAGAKTSGRTTNGATPLMLAVKANKPLLTQVLRSTSAEPNAANIRGITPLMQACHDGNLALVQQLLASKPNLAHRASNGLDVLQMTVANGQGGDRVQAGVVKLLIDAGAELGSKDGKGNTALHIAVIRKRGKVAEVMLAAGADQSILNKKGRSPLMLAVFEGNLKFVSQLLRYKPDLSLTSKVGSTALHFTSMAKNKGGDKVQAEIAKLLLDAGASVDALTVSDYSPLMFAAMNGYYDVMTVLVAGGADLSLVNSGYKNMTAADLASEAGHHAIARYLQL</sequence>
<feature type="repeat" description="ANK" evidence="3">
    <location>
        <begin position="805"/>
        <end position="837"/>
    </location>
</feature>
<evidence type="ECO:0000313" key="4">
    <source>
        <dbReference type="EMBL" id="TCI03923.1"/>
    </source>
</evidence>
<feature type="repeat" description="ANK" evidence="3">
    <location>
        <begin position="445"/>
        <end position="484"/>
    </location>
</feature>
<feature type="repeat" description="ANK" evidence="3">
    <location>
        <begin position="95"/>
        <end position="127"/>
    </location>
</feature>
<dbReference type="Gene3D" id="1.25.40.20">
    <property type="entry name" value="Ankyrin repeat-containing domain"/>
    <property type="match status" value="9"/>
</dbReference>
<dbReference type="EMBL" id="SJXE01000002">
    <property type="protein sequence ID" value="TCI03923.1"/>
    <property type="molecule type" value="Genomic_DNA"/>
</dbReference>
<evidence type="ECO:0000256" key="1">
    <source>
        <dbReference type="ARBA" id="ARBA00022737"/>
    </source>
</evidence>
<evidence type="ECO:0000313" key="5">
    <source>
        <dbReference type="Proteomes" id="UP000292554"/>
    </source>
</evidence>
<accession>A0ABY2AQ37</accession>
<feature type="repeat" description="ANK" evidence="3">
    <location>
        <begin position="485"/>
        <end position="517"/>
    </location>
</feature>
<feature type="repeat" description="ANK" evidence="3">
    <location>
        <begin position="62"/>
        <end position="94"/>
    </location>
</feature>
<feature type="repeat" description="ANK" evidence="3">
    <location>
        <begin position="1015"/>
        <end position="1047"/>
    </location>
</feature>
<feature type="repeat" description="ANK" evidence="3">
    <location>
        <begin position="412"/>
        <end position="444"/>
    </location>
</feature>
<feature type="repeat" description="ANK" evidence="3">
    <location>
        <begin position="518"/>
        <end position="550"/>
    </location>
</feature>
<protein>
    <recommendedName>
        <fullName evidence="6">Ankyrin repeat domain-containing protein</fullName>
    </recommendedName>
</protein>
<feature type="repeat" description="ANK" evidence="3">
    <location>
        <begin position="910"/>
        <end position="942"/>
    </location>
</feature>
<name>A0ABY2AQ37_9GAMM</name>
<dbReference type="RefSeq" id="WP_131414770.1">
    <property type="nucleotide sequence ID" value="NZ_SJXE01000002.1"/>
</dbReference>
<dbReference type="SMART" id="SM00248">
    <property type="entry name" value="ANK"/>
    <property type="match status" value="31"/>
</dbReference>
<feature type="repeat" description="ANK" evidence="3">
    <location>
        <begin position="167"/>
        <end position="199"/>
    </location>
</feature>
<dbReference type="PROSITE" id="PS50088">
    <property type="entry name" value="ANK_REPEAT"/>
    <property type="match status" value="21"/>
</dbReference>
<evidence type="ECO:0000256" key="2">
    <source>
        <dbReference type="ARBA" id="ARBA00023043"/>
    </source>
</evidence>
<dbReference type="PRINTS" id="PR01415">
    <property type="entry name" value="ANKYRIN"/>
</dbReference>
<feature type="repeat" description="ANK" evidence="3">
    <location>
        <begin position="732"/>
        <end position="764"/>
    </location>
</feature>
<dbReference type="SUPFAM" id="SSF48403">
    <property type="entry name" value="Ankyrin repeat"/>
    <property type="match status" value="4"/>
</dbReference>
<keyword evidence="1" id="KW-0677">Repeat</keyword>
<feature type="repeat" description="ANK" evidence="3">
    <location>
        <begin position="273"/>
        <end position="305"/>
    </location>
</feature>
<gene>
    <name evidence="4" type="ORF">EZV61_06930</name>
</gene>
<feature type="repeat" description="ANK" evidence="3">
    <location>
        <begin position="1121"/>
        <end position="1153"/>
    </location>
</feature>
<feature type="repeat" description="ANK" evidence="3">
    <location>
        <begin position="1081"/>
        <end position="1120"/>
    </location>
</feature>
<dbReference type="PANTHER" id="PTHR24198">
    <property type="entry name" value="ANKYRIN REPEAT AND PROTEIN KINASE DOMAIN-CONTAINING PROTEIN"/>
    <property type="match status" value="1"/>
</dbReference>
<keyword evidence="2 3" id="KW-0040">ANK repeat</keyword>
<comment type="caution">
    <text evidence="4">The sequence shown here is derived from an EMBL/GenBank/DDBJ whole genome shotgun (WGS) entry which is preliminary data.</text>
</comment>